<feature type="region of interest" description="Disordered" evidence="5">
    <location>
        <begin position="242"/>
        <end position="261"/>
    </location>
</feature>
<dbReference type="OrthoDB" id="407658at2759"/>
<dbReference type="SMART" id="SM00879">
    <property type="entry name" value="Brix"/>
    <property type="match status" value="1"/>
</dbReference>
<feature type="region of interest" description="Disordered" evidence="5">
    <location>
        <begin position="1"/>
        <end position="29"/>
    </location>
</feature>
<dbReference type="GO" id="GO:0019843">
    <property type="term" value="F:rRNA binding"/>
    <property type="evidence" value="ECO:0007669"/>
    <property type="project" value="UniProtKB-UniRule"/>
</dbReference>
<dbReference type="GO" id="GO:0000463">
    <property type="term" value="P:maturation of LSU-rRNA from tricistronic rRNA transcript (SSU-rRNA, 5.8S rRNA, LSU-rRNA)"/>
    <property type="evidence" value="ECO:0007669"/>
    <property type="project" value="TreeGrafter"/>
</dbReference>
<dbReference type="Pfam" id="PF04427">
    <property type="entry name" value="Brix"/>
    <property type="match status" value="1"/>
</dbReference>
<dbReference type="InterPro" id="IPR007109">
    <property type="entry name" value="Brix"/>
</dbReference>
<evidence type="ECO:0000256" key="1">
    <source>
        <dbReference type="ARBA" id="ARBA00004604"/>
    </source>
</evidence>
<dbReference type="Proteomes" id="UP000799444">
    <property type="component" value="Unassembled WGS sequence"/>
</dbReference>
<feature type="compositionally biased region" description="Basic residues" evidence="5">
    <location>
        <begin position="1"/>
        <end position="11"/>
    </location>
</feature>
<gene>
    <name evidence="7" type="ORF">EJ04DRAFT_579259</name>
</gene>
<dbReference type="AlphaFoldDB" id="A0A9P4QTY6"/>
<dbReference type="InterPro" id="IPR039770">
    <property type="entry name" value="Rpf2"/>
</dbReference>
<proteinExistence type="inferred from homology"/>
<evidence type="ECO:0000313" key="7">
    <source>
        <dbReference type="EMBL" id="KAF2731288.1"/>
    </source>
</evidence>
<dbReference type="EMBL" id="ML996199">
    <property type="protein sequence ID" value="KAF2731288.1"/>
    <property type="molecule type" value="Genomic_DNA"/>
</dbReference>
<dbReference type="PANTHER" id="PTHR12728">
    <property type="entry name" value="BRIX DOMAIN CONTAINING PROTEIN"/>
    <property type="match status" value="1"/>
</dbReference>
<feature type="compositionally biased region" description="Acidic residues" evidence="5">
    <location>
        <begin position="300"/>
        <end position="315"/>
    </location>
</feature>
<evidence type="ECO:0000313" key="8">
    <source>
        <dbReference type="Proteomes" id="UP000799444"/>
    </source>
</evidence>
<feature type="compositionally biased region" description="Basic and acidic residues" evidence="5">
    <location>
        <begin position="12"/>
        <end position="27"/>
    </location>
</feature>
<organism evidence="7 8">
    <name type="scientific">Polyplosphaeria fusca</name>
    <dbReference type="NCBI Taxonomy" id="682080"/>
    <lineage>
        <taxon>Eukaryota</taxon>
        <taxon>Fungi</taxon>
        <taxon>Dikarya</taxon>
        <taxon>Ascomycota</taxon>
        <taxon>Pezizomycotina</taxon>
        <taxon>Dothideomycetes</taxon>
        <taxon>Pleosporomycetidae</taxon>
        <taxon>Pleosporales</taxon>
        <taxon>Tetraplosphaeriaceae</taxon>
        <taxon>Polyplosphaeria</taxon>
    </lineage>
</organism>
<comment type="subcellular location">
    <subcellularLocation>
        <location evidence="1 4">Nucleus</location>
        <location evidence="1 4">Nucleolus</location>
    </subcellularLocation>
</comment>
<evidence type="ECO:0000256" key="3">
    <source>
        <dbReference type="ARBA" id="ARBA00023242"/>
    </source>
</evidence>
<evidence type="ECO:0000256" key="4">
    <source>
        <dbReference type="RuleBase" id="RU367086"/>
    </source>
</evidence>
<protein>
    <recommendedName>
        <fullName evidence="4">Ribosome production factor 2 homolog</fullName>
    </recommendedName>
    <alternativeName>
        <fullName evidence="4">Ribosome biogenesis protein RPF2 homolog</fullName>
    </alternativeName>
</protein>
<keyword evidence="8" id="KW-1185">Reference proteome</keyword>
<accession>A0A9P4QTY6</accession>
<feature type="domain" description="Brix" evidence="6">
    <location>
        <begin position="28"/>
        <end position="242"/>
    </location>
</feature>
<keyword evidence="3 4" id="KW-0539">Nucleus</keyword>
<dbReference type="PROSITE" id="PS50833">
    <property type="entry name" value="BRIX"/>
    <property type="match status" value="1"/>
</dbReference>
<name>A0A9P4QTY6_9PLEO</name>
<comment type="caution">
    <text evidence="7">The sequence shown here is derived from an EMBL/GenBank/DDBJ whole genome shotgun (WGS) entry which is preliminary data.</text>
</comment>
<dbReference type="GO" id="GO:0005730">
    <property type="term" value="C:nucleolus"/>
    <property type="evidence" value="ECO:0007669"/>
    <property type="project" value="UniProtKB-SubCell"/>
</dbReference>
<evidence type="ECO:0000256" key="2">
    <source>
        <dbReference type="ARBA" id="ARBA00010782"/>
    </source>
</evidence>
<feature type="region of interest" description="Disordered" evidence="5">
    <location>
        <begin position="278"/>
        <end position="340"/>
    </location>
</feature>
<dbReference type="GO" id="GO:0000027">
    <property type="term" value="P:ribosomal large subunit assembly"/>
    <property type="evidence" value="ECO:0007669"/>
    <property type="project" value="InterPro"/>
</dbReference>
<evidence type="ECO:0000259" key="6">
    <source>
        <dbReference type="PROSITE" id="PS50833"/>
    </source>
</evidence>
<dbReference type="PANTHER" id="PTHR12728:SF0">
    <property type="entry name" value="RIBOSOME PRODUCTION FACTOR 2 HOMOLOG"/>
    <property type="match status" value="1"/>
</dbReference>
<sequence length="340" mass="39070">MLKQAKPKNARAKREMDKRAPREHENPKTTLFVKGEKTSMTTKLAANDLARLKKPFAEKFNKKNAIKPFEDASSLEFFSLKNDASILAFSTHQKKRPHCLTLARTFDHKLLDMLELYIDPEKFIRMETWKNKKPALGMKPMISFHGSLFESPTQTKYTLVKSLFIDFFRGQEATELDLAGLQYIISISVSEEEEGRPPPPVHLRVFSIVTMKSGQKLPRIELEEIGPRIDFTLGREKFADDDMWKQATRKPKGTEPKTKKNIDMDIMGDKVGKLHVPKQDLSQLQTRKMKGLKRGRNENDEVEEAEDDDEDEMESDIANGEFDSDDSEEPPTPKKARVEE</sequence>
<reference evidence="7" key="1">
    <citation type="journal article" date="2020" name="Stud. Mycol.">
        <title>101 Dothideomycetes genomes: a test case for predicting lifestyles and emergence of pathogens.</title>
        <authorList>
            <person name="Haridas S."/>
            <person name="Albert R."/>
            <person name="Binder M."/>
            <person name="Bloem J."/>
            <person name="Labutti K."/>
            <person name="Salamov A."/>
            <person name="Andreopoulos B."/>
            <person name="Baker S."/>
            <person name="Barry K."/>
            <person name="Bills G."/>
            <person name="Bluhm B."/>
            <person name="Cannon C."/>
            <person name="Castanera R."/>
            <person name="Culley D."/>
            <person name="Daum C."/>
            <person name="Ezra D."/>
            <person name="Gonzalez J."/>
            <person name="Henrissat B."/>
            <person name="Kuo A."/>
            <person name="Liang C."/>
            <person name="Lipzen A."/>
            <person name="Lutzoni F."/>
            <person name="Magnuson J."/>
            <person name="Mondo S."/>
            <person name="Nolan M."/>
            <person name="Ohm R."/>
            <person name="Pangilinan J."/>
            <person name="Park H.-J."/>
            <person name="Ramirez L."/>
            <person name="Alfaro M."/>
            <person name="Sun H."/>
            <person name="Tritt A."/>
            <person name="Yoshinaga Y."/>
            <person name="Zwiers L.-H."/>
            <person name="Turgeon B."/>
            <person name="Goodwin S."/>
            <person name="Spatafora J."/>
            <person name="Crous P."/>
            <person name="Grigoriev I."/>
        </authorList>
    </citation>
    <scope>NUCLEOTIDE SEQUENCE</scope>
    <source>
        <strain evidence="7">CBS 125425</strain>
    </source>
</reference>
<feature type="compositionally biased region" description="Basic and acidic residues" evidence="5">
    <location>
        <begin position="252"/>
        <end position="261"/>
    </location>
</feature>
<comment type="similarity">
    <text evidence="2 4">Belongs to the RPF2 family.</text>
</comment>
<evidence type="ECO:0000256" key="5">
    <source>
        <dbReference type="SAM" id="MobiDB-lite"/>
    </source>
</evidence>